<dbReference type="Gene3D" id="1.10.510.10">
    <property type="entry name" value="Transferase(Phosphotransferase) domain 1"/>
    <property type="match status" value="1"/>
</dbReference>
<dbReference type="KEGG" id="phet:94289989"/>
<dbReference type="PANTHER" id="PTHR24361:SF613">
    <property type="entry name" value="NUCLEAR RECEPTOR-BINDING PROTEIN-RELATED"/>
    <property type="match status" value="1"/>
</dbReference>
<evidence type="ECO:0000313" key="4">
    <source>
        <dbReference type="EMBL" id="KAG5497650.1"/>
    </source>
</evidence>
<dbReference type="SMART" id="SM00220">
    <property type="entry name" value="S_TKc"/>
    <property type="match status" value="1"/>
</dbReference>
<dbReference type="PANTHER" id="PTHR24361">
    <property type="entry name" value="MITOGEN-ACTIVATED KINASE KINASE KINASE"/>
    <property type="match status" value="1"/>
</dbReference>
<feature type="transmembrane region" description="Helical" evidence="2">
    <location>
        <begin position="387"/>
        <end position="407"/>
    </location>
</feature>
<feature type="region of interest" description="Disordered" evidence="1">
    <location>
        <begin position="903"/>
        <end position="937"/>
    </location>
</feature>
<evidence type="ECO:0000313" key="5">
    <source>
        <dbReference type="Proteomes" id="UP000674318"/>
    </source>
</evidence>
<accession>A0A836IL06</accession>
<evidence type="ECO:0000259" key="3">
    <source>
        <dbReference type="PROSITE" id="PS50011"/>
    </source>
</evidence>
<comment type="caution">
    <text evidence="4">The sequence shown here is derived from an EMBL/GenBank/DDBJ whole genome shotgun (WGS) entry which is preliminary data.</text>
</comment>
<evidence type="ECO:0000256" key="2">
    <source>
        <dbReference type="SAM" id="Phobius"/>
    </source>
</evidence>
<dbReference type="Pfam" id="PF00069">
    <property type="entry name" value="Pkinase"/>
    <property type="match status" value="1"/>
</dbReference>
<keyword evidence="2" id="KW-0472">Membrane</keyword>
<reference evidence="4 5" key="1">
    <citation type="submission" date="2021-02" db="EMBL/GenBank/DDBJ databases">
        <title>Porcisia hertigi Genome sequencing and assembly.</title>
        <authorList>
            <person name="Almutairi H."/>
            <person name="Gatherer D."/>
        </authorList>
    </citation>
    <scope>NUCLEOTIDE SEQUENCE [LARGE SCALE GENOMIC DNA]</scope>
    <source>
        <strain evidence="4 5">C119</strain>
    </source>
</reference>
<keyword evidence="2" id="KW-0812">Transmembrane</keyword>
<dbReference type="InterPro" id="IPR000719">
    <property type="entry name" value="Prot_kinase_dom"/>
</dbReference>
<dbReference type="InterPro" id="IPR011009">
    <property type="entry name" value="Kinase-like_dom_sf"/>
</dbReference>
<dbReference type="OrthoDB" id="258103at2759"/>
<dbReference type="SUPFAM" id="SSF56112">
    <property type="entry name" value="Protein kinase-like (PK-like)"/>
    <property type="match status" value="1"/>
</dbReference>
<gene>
    <name evidence="4" type="ORF">JKF63_03915</name>
</gene>
<dbReference type="Proteomes" id="UP000674318">
    <property type="component" value="Unassembled WGS sequence"/>
</dbReference>
<feature type="transmembrane region" description="Helical" evidence="2">
    <location>
        <begin position="14"/>
        <end position="35"/>
    </location>
</feature>
<proteinExistence type="predicted"/>
<dbReference type="InterPro" id="IPR053235">
    <property type="entry name" value="Ser_Thr_kinase"/>
</dbReference>
<dbReference type="GO" id="GO:0005737">
    <property type="term" value="C:cytoplasm"/>
    <property type="evidence" value="ECO:0007669"/>
    <property type="project" value="TreeGrafter"/>
</dbReference>
<feature type="region of interest" description="Disordered" evidence="1">
    <location>
        <begin position="530"/>
        <end position="551"/>
    </location>
</feature>
<evidence type="ECO:0000256" key="1">
    <source>
        <dbReference type="SAM" id="MobiDB-lite"/>
    </source>
</evidence>
<feature type="domain" description="Protein kinase" evidence="3">
    <location>
        <begin position="977"/>
        <end position="1286"/>
    </location>
</feature>
<dbReference type="GeneID" id="94289989"/>
<feature type="compositionally biased region" description="Pro residues" evidence="1">
    <location>
        <begin position="532"/>
        <end position="541"/>
    </location>
</feature>
<keyword evidence="5" id="KW-1185">Reference proteome</keyword>
<dbReference type="PROSITE" id="PS50011">
    <property type="entry name" value="PROTEIN_KINASE_DOM"/>
    <property type="match status" value="1"/>
</dbReference>
<dbReference type="RefSeq" id="XP_067755118.1">
    <property type="nucleotide sequence ID" value="XM_067899912.1"/>
</dbReference>
<dbReference type="GO" id="GO:0005524">
    <property type="term" value="F:ATP binding"/>
    <property type="evidence" value="ECO:0007669"/>
    <property type="project" value="InterPro"/>
</dbReference>
<keyword evidence="2" id="KW-1133">Transmembrane helix</keyword>
<name>A0A836IL06_9TRYP</name>
<sequence>MKNVLLRVDVSCSIFYLLVLISIALPIATVTQIYVTRTLVRSWRAGHNARVYYVTERISISTTSVHNIANSFMALNLLGNGNYSNDSRHLVRQLCSSLDTYDKMERLRALSLVSMRDEEITSCIHGMDSTRTLTAYSSHNHIIDGVYLIDNETFDFVQPLRMVEEWPASARNISGLIKAAYSDELIFALLPAYLNGSAHSLDLRHHWIIPAAMPHLLCYALPRGYLSRGRTDISSEHYTDFTQVQLDGSRMLLDYNLMEAQGFVVAVLINQSLADDDPLVLSNSWGQPSVSNDGVYSAFPTAPVTYLKVSEISHPFMRAALQHVDLAALQREGYRRTVNFKYDGATAVVSAYAYTTVQGLVVPIVLASSHAATVTPYLRLMRIFDSILAAVILLLTVAFFVSVHRLVSKPLRRITALMLGSRSAGRRALFYATERTTLLRLTEVHELIEAHNTAMNRLRSIDAFVPDELRVTHTSNPPHIYTPTAVSAMNLSSVHKGTKLVDRSLSRHLSTAVFISVRPPKAIPGASVIAPITPPPLPPSLPAEEAERNPRPGERLVAVVEHAAQAANTANSGPFPTPAALTAFITAVQELCHTHHGTLHRLCPDSCVLHFNSAVRAHIRRGDKAPPTVGPSAETTSQQDEMRRYAAQDARNAAAFALDLVSWVDVQSSSGGSAQQHGIPSMPDVRVLLDTSMFTCGQYCPAGSEQTLQVALGRDVQRELGGVPQRIGARLATTEETATLLRAELRHAGGRSGKVDHGVRQIPVDVLRTGRAGLDSAVVVLYEVLPGRAADDAAWQLYAHCCCDGFAHMLRGDYTSALAAYRAVAEIPDLEPGLLPPSMRRESIASTATGGAVSVQVARLMRECERCVRLGITSPLSRTCASPLGVDEVLGEENLEGVLKRSRSRIAQETPREEGENIAAGRQRRRTRLSAPNSKAPSRYPEALYRCVVHLQENHETLRYVLPSAPRWIRDHMGYFWHLPHNASDGEATPVWKGMRMAIGSTGYIASASFSAFRDVHPVVAKAIREAPPGPMSDALRSATPVCGPSPAQEAFMDASLVKHQSLRHPNIMSLIGYSHSLEGGVVLIWEFSPGGTLRDLRNRYLRLPAMTANRFGLQLLSALSLLHEHNLAHGNISLDTIMAHSDGHCRLAGLYTDEHNPFVFHRGYYVSPAIAAGAPPTPPCDVFCYGLVAIEALTEHPCWRWATQKDGQPFGAIEESLELIQNGGQAFYDAVVQGRLVANADVFDTPAFAEKYSGLARKTLRSCLLHTPSERPTAVEVRNIVKILLSEGGLACEEDED</sequence>
<organism evidence="4 5">
    <name type="scientific">Porcisia hertigi</name>
    <dbReference type="NCBI Taxonomy" id="2761500"/>
    <lineage>
        <taxon>Eukaryota</taxon>
        <taxon>Discoba</taxon>
        <taxon>Euglenozoa</taxon>
        <taxon>Kinetoplastea</taxon>
        <taxon>Metakinetoplastina</taxon>
        <taxon>Trypanosomatida</taxon>
        <taxon>Trypanosomatidae</taxon>
        <taxon>Leishmaniinae</taxon>
        <taxon>Porcisia</taxon>
    </lineage>
</organism>
<dbReference type="GO" id="GO:0004674">
    <property type="term" value="F:protein serine/threonine kinase activity"/>
    <property type="evidence" value="ECO:0007669"/>
    <property type="project" value="TreeGrafter"/>
</dbReference>
<dbReference type="EMBL" id="JAFJZO010000031">
    <property type="protein sequence ID" value="KAG5497650.1"/>
    <property type="molecule type" value="Genomic_DNA"/>
</dbReference>
<protein>
    <recommendedName>
        <fullName evidence="3">Protein kinase domain-containing protein</fullName>
    </recommendedName>
</protein>